<dbReference type="SUPFAM" id="SSF57903">
    <property type="entry name" value="FYVE/PHD zinc finger"/>
    <property type="match status" value="1"/>
</dbReference>
<keyword evidence="3" id="KW-0862">Zinc</keyword>
<protein>
    <recommendedName>
        <fullName evidence="10">Zinc finger CCCH domain-containing protein 44</fullName>
    </recommendedName>
</protein>
<dbReference type="PROSITE" id="PS50829">
    <property type="entry name" value="GYF"/>
    <property type="match status" value="1"/>
</dbReference>
<dbReference type="Gene3D" id="1.10.245.10">
    <property type="entry name" value="SWIB/MDM2 domain"/>
    <property type="match status" value="1"/>
</dbReference>
<dbReference type="Gene3D" id="3.90.70.200">
    <property type="entry name" value="Plus-3 domain"/>
    <property type="match status" value="1"/>
</dbReference>
<dbReference type="GO" id="GO:0003677">
    <property type="term" value="F:DNA binding"/>
    <property type="evidence" value="ECO:0007669"/>
    <property type="project" value="InterPro"/>
</dbReference>
<reference evidence="8 9" key="1">
    <citation type="journal article" date="2019" name="Plant Biotechnol. J.">
        <title>The red bayberry genome and genetic basis of sex determination.</title>
        <authorList>
            <person name="Jia H.M."/>
            <person name="Jia H.J."/>
            <person name="Cai Q.L."/>
            <person name="Wang Y."/>
            <person name="Zhao H.B."/>
            <person name="Yang W.F."/>
            <person name="Wang G.Y."/>
            <person name="Li Y.H."/>
            <person name="Zhan D.L."/>
            <person name="Shen Y.T."/>
            <person name="Niu Q.F."/>
            <person name="Chang L."/>
            <person name="Qiu J."/>
            <person name="Zhao L."/>
            <person name="Xie H.B."/>
            <person name="Fu W.Y."/>
            <person name="Jin J."/>
            <person name="Li X.W."/>
            <person name="Jiao Y."/>
            <person name="Zhou C.C."/>
            <person name="Tu T."/>
            <person name="Chai C.Y."/>
            <person name="Gao J.L."/>
            <person name="Fan L.J."/>
            <person name="van de Weg E."/>
            <person name="Wang J.Y."/>
            <person name="Gao Z.S."/>
        </authorList>
    </citation>
    <scope>NUCLEOTIDE SEQUENCE [LARGE SCALE GENOMIC DNA]</scope>
    <source>
        <tissue evidence="8">Leaves</tissue>
    </source>
</reference>
<evidence type="ECO:0000313" key="8">
    <source>
        <dbReference type="EMBL" id="KAB1208575.1"/>
    </source>
</evidence>
<dbReference type="Proteomes" id="UP000516437">
    <property type="component" value="Chromosome 7"/>
</dbReference>
<dbReference type="InterPro" id="IPR036128">
    <property type="entry name" value="Plus3-like_sf"/>
</dbReference>
<name>A0A6A1V819_9ROSI</name>
<feature type="region of interest" description="Disordered" evidence="4">
    <location>
        <begin position="700"/>
        <end position="725"/>
    </location>
</feature>
<evidence type="ECO:0008006" key="10">
    <source>
        <dbReference type="Google" id="ProtNLM"/>
    </source>
</evidence>
<dbReference type="CDD" id="cd10567">
    <property type="entry name" value="SWIB-MDM2_like"/>
    <property type="match status" value="1"/>
</dbReference>
<dbReference type="Gene3D" id="3.30.1490.40">
    <property type="match status" value="2"/>
</dbReference>
<dbReference type="InterPro" id="IPR003169">
    <property type="entry name" value="GYF"/>
</dbReference>
<dbReference type="SMART" id="SM00719">
    <property type="entry name" value="Plus3"/>
    <property type="match status" value="1"/>
</dbReference>
<gene>
    <name evidence="8" type="ORF">CJ030_MR7G000998</name>
</gene>
<organism evidence="8 9">
    <name type="scientific">Morella rubra</name>
    <name type="common">Chinese bayberry</name>
    <dbReference type="NCBI Taxonomy" id="262757"/>
    <lineage>
        <taxon>Eukaryota</taxon>
        <taxon>Viridiplantae</taxon>
        <taxon>Streptophyta</taxon>
        <taxon>Embryophyta</taxon>
        <taxon>Tracheophyta</taxon>
        <taxon>Spermatophyta</taxon>
        <taxon>Magnoliopsida</taxon>
        <taxon>eudicotyledons</taxon>
        <taxon>Gunneridae</taxon>
        <taxon>Pentapetalae</taxon>
        <taxon>rosids</taxon>
        <taxon>fabids</taxon>
        <taxon>Fagales</taxon>
        <taxon>Myricaceae</taxon>
        <taxon>Morella</taxon>
    </lineage>
</organism>
<dbReference type="InterPro" id="IPR036885">
    <property type="entry name" value="SWIB_MDM2_dom_sf"/>
</dbReference>
<evidence type="ECO:0000256" key="1">
    <source>
        <dbReference type="ARBA" id="ARBA00022723"/>
    </source>
</evidence>
<evidence type="ECO:0000256" key="3">
    <source>
        <dbReference type="ARBA" id="ARBA00022833"/>
    </source>
</evidence>
<dbReference type="AlphaFoldDB" id="A0A6A1V819"/>
<dbReference type="PANTHER" id="PTHR46851:SF23">
    <property type="entry name" value="SWIB_MDM2 DOMAIN-CONTAINING PROTEIN"/>
    <property type="match status" value="1"/>
</dbReference>
<dbReference type="Gene3D" id="3.30.40.10">
    <property type="entry name" value="Zinc/RING finger domain, C3HC4 (zinc finger)"/>
    <property type="match status" value="1"/>
</dbReference>
<dbReference type="Pfam" id="PF03126">
    <property type="entry name" value="Plus-3"/>
    <property type="match status" value="1"/>
</dbReference>
<feature type="domain" description="GYF" evidence="5">
    <location>
        <begin position="828"/>
        <end position="882"/>
    </location>
</feature>
<dbReference type="SUPFAM" id="SSF159042">
    <property type="entry name" value="Plus3-like"/>
    <property type="match status" value="1"/>
</dbReference>
<dbReference type="SUPFAM" id="SSF47592">
    <property type="entry name" value="SWIB/MDM2 domain"/>
    <property type="match status" value="1"/>
</dbReference>
<accession>A0A6A1V819</accession>
<evidence type="ECO:0000256" key="2">
    <source>
        <dbReference type="ARBA" id="ARBA00022771"/>
    </source>
</evidence>
<dbReference type="Pfam" id="PF02201">
    <property type="entry name" value="SWIB"/>
    <property type="match status" value="1"/>
</dbReference>
<dbReference type="PROSITE" id="PS51360">
    <property type="entry name" value="PLUS3"/>
    <property type="match status" value="1"/>
</dbReference>
<dbReference type="InterPro" id="IPR004343">
    <property type="entry name" value="Plus-3_dom"/>
</dbReference>
<dbReference type="InterPro" id="IPR011011">
    <property type="entry name" value="Znf_FYVE_PHD"/>
</dbReference>
<feature type="domain" description="Plus3" evidence="6">
    <location>
        <begin position="405"/>
        <end position="530"/>
    </location>
</feature>
<dbReference type="InterPro" id="IPR045894">
    <property type="entry name" value="At5g08430-like"/>
</dbReference>
<proteinExistence type="predicted"/>
<evidence type="ECO:0000259" key="7">
    <source>
        <dbReference type="PROSITE" id="PS51925"/>
    </source>
</evidence>
<dbReference type="EMBL" id="RXIC02000025">
    <property type="protein sequence ID" value="KAB1208575.1"/>
    <property type="molecule type" value="Genomic_DNA"/>
</dbReference>
<evidence type="ECO:0000259" key="6">
    <source>
        <dbReference type="PROSITE" id="PS51360"/>
    </source>
</evidence>
<dbReference type="InterPro" id="IPR013083">
    <property type="entry name" value="Znf_RING/FYVE/PHD"/>
</dbReference>
<dbReference type="OrthoDB" id="1870062at2759"/>
<dbReference type="InterPro" id="IPR003121">
    <property type="entry name" value="SWIB_MDM2_domain"/>
</dbReference>
<dbReference type="PROSITE" id="PS51925">
    <property type="entry name" value="SWIB_MDM2"/>
    <property type="match status" value="1"/>
</dbReference>
<dbReference type="SUPFAM" id="SSF55277">
    <property type="entry name" value="GYF domain"/>
    <property type="match status" value="2"/>
</dbReference>
<feature type="domain" description="DM2" evidence="7">
    <location>
        <begin position="272"/>
        <end position="355"/>
    </location>
</feature>
<keyword evidence="1" id="KW-0479">Metal-binding</keyword>
<sequence>MAKKNKNKKEEIAEGICFVCKDGGFLIVCDYNLCVALRDCLKAYHPRCVGRDDSFADSGDRWTCDWHSCFICHKKKKFHCFCCPTAVCGHCLCDAEFACVRATKGFCHHCLKLAQLIEDNLDTDADGFLEVLFPFKFLISLGSKGRCSFAFDRVVDLQVKIDFRDRDTYECLFKEYWEIIKEKEGLTSEHVHSADGLLKKNKNYWGGSDPENGEGKEDDGDFEEESDLIVSDYDDLNDVVENKAVGKRKRSMGKSKKKEFISTTKKKAKSKKKEFIGWGSRTLLEFLGSIDEDPTQELSQYDVATLITNYCRENNLFHPEKRKKVLCDERLQSLFRRKSLNKNSIYKLLTAHFAENFEQMEEYEYGSKEKYDNVLFTTERKKKWSLQRTSPKQSPPVVQRSCFASIVVENIKLIYLKRSLVEELLKQPETFEGKVIGCFVRVKSDPHDYLQKNTHQLLQVTGIKRASTDGETLLQVSSHLADVSISKLADDDFSEDECKDLRQRVKGGLLRKLTVVELEQKASSLHEDIMKHLSEYMDRKLLLQTPSEQSRLLHEIPDVIADVPELEPAFGDSVRTDKQGQYGFAELVRGTSKLPSTDLKGSGTSCSLDAGTDPAVAPVKGLQYEVSTPEKKEQQSEEYLCEKSTKGFHCFTHDVKDDDILQREHQQLVQNVKQHHFKAGSLPEELPEESLTFTVERESDLLSQKHSHAALSGGKQNQPVDSEEMKEKRQITSMAASMGCSDDGILQREHHESVQEVEQQCPRSSPVGKLPQKCLTSALEGQCDDYSQKVGDERKQNVSTEKIIELSDDDGQDPSLSIRKQAVESFEGSIWHCVGPCGERRGPLSMSLLKRWSETSSYALDFKVWRTGQSQQDAIFLIDALRQNVEELPRKSLMSALGGQSEVVSQNVGLDQTTEKKQNMSKAKLITLSDDDGQDHPSLAMRKQAAESSECSTWYCMGPNGERRGPLSMSVLKRWKENSSYASMFKVWKTGQSQQDAIFLDDALC</sequence>
<evidence type="ECO:0000256" key="4">
    <source>
        <dbReference type="SAM" id="MobiDB-lite"/>
    </source>
</evidence>
<keyword evidence="9" id="KW-1185">Reference proteome</keyword>
<dbReference type="PANTHER" id="PTHR46851">
    <property type="entry name" value="OS01G0884500 PROTEIN"/>
    <property type="match status" value="1"/>
</dbReference>
<evidence type="ECO:0000313" key="9">
    <source>
        <dbReference type="Proteomes" id="UP000516437"/>
    </source>
</evidence>
<comment type="caution">
    <text evidence="8">The sequence shown here is derived from an EMBL/GenBank/DDBJ whole genome shotgun (WGS) entry which is preliminary data.</text>
</comment>
<keyword evidence="2" id="KW-0863">Zinc-finger</keyword>
<dbReference type="InterPro" id="IPR035445">
    <property type="entry name" value="GYF-like_dom_sf"/>
</dbReference>
<dbReference type="CDD" id="cd15568">
    <property type="entry name" value="PHD5_NSD"/>
    <property type="match status" value="1"/>
</dbReference>
<evidence type="ECO:0000259" key="5">
    <source>
        <dbReference type="PROSITE" id="PS50829"/>
    </source>
</evidence>
<dbReference type="GO" id="GO:0008270">
    <property type="term" value="F:zinc ion binding"/>
    <property type="evidence" value="ECO:0007669"/>
    <property type="project" value="UniProtKB-KW"/>
</dbReference>